<dbReference type="InterPro" id="IPR036514">
    <property type="entry name" value="SGNH_hydro_sf"/>
</dbReference>
<dbReference type="CDD" id="cd01823">
    <property type="entry name" value="SEST_like"/>
    <property type="match status" value="1"/>
</dbReference>
<dbReference type="InterPro" id="IPR029476">
    <property type="entry name" value="DNase_NucA_NucB"/>
</dbReference>
<feature type="domain" description="Golvesin/Xly CBD-like" evidence="6">
    <location>
        <begin position="893"/>
        <end position="987"/>
    </location>
</feature>
<dbReference type="Pfam" id="PF25275">
    <property type="entry name" value="Golvesin_C"/>
    <property type="match status" value="1"/>
</dbReference>
<dbReference type="PANTHER" id="PTHR37981">
    <property type="entry name" value="LIPASE 2"/>
    <property type="match status" value="1"/>
</dbReference>
<dbReference type="InterPro" id="IPR037460">
    <property type="entry name" value="SEST-like"/>
</dbReference>
<feature type="region of interest" description="Disordered" evidence="3">
    <location>
        <begin position="1325"/>
        <end position="1345"/>
    </location>
</feature>
<dbReference type="Pfam" id="PF14040">
    <property type="entry name" value="DNase_NucA_NucB"/>
    <property type="match status" value="1"/>
</dbReference>
<dbReference type="SUPFAM" id="SSF52266">
    <property type="entry name" value="SGNH hydrolase"/>
    <property type="match status" value="1"/>
</dbReference>
<reference evidence="7 8" key="1">
    <citation type="submission" date="2021-03" db="EMBL/GenBank/DDBJ databases">
        <title>Whole genome shotgun sequence of Actinoplanes toevensis NBRC 105298.</title>
        <authorList>
            <person name="Komaki H."/>
            <person name="Tamura T."/>
        </authorList>
    </citation>
    <scope>NUCLEOTIDE SEQUENCE [LARGE SCALE GENOMIC DNA]</scope>
    <source>
        <strain evidence="7 8">NBRC 105298</strain>
    </source>
</reference>
<feature type="signal peptide" evidence="4">
    <location>
        <begin position="1"/>
        <end position="23"/>
    </location>
</feature>
<dbReference type="GO" id="GO:0004806">
    <property type="term" value="F:triacylglycerol lipase activity"/>
    <property type="evidence" value="ECO:0007669"/>
    <property type="project" value="TreeGrafter"/>
</dbReference>
<keyword evidence="2" id="KW-1015">Disulfide bond</keyword>
<evidence type="ECO:0000256" key="2">
    <source>
        <dbReference type="PIRSR" id="PIRSR637460-2"/>
    </source>
</evidence>
<sequence length="1585" mass="168710">MAAAAGAAVVLLSGPALSGTAQAAPIAPTPADTATGDDGRTDRVAPADRDKLLGKGWRTSADRIWTTSGDANGFHVLTATADTGYTWETAASLSEPGFDTDRWIGNACVTGSGRRLVVVYAPRTFTNKADLFDRGGFTAVVDLKTHVVTKLAVQTSLAYFNPGCGAGETAVLSQFDGKDGESPADTTTQSRLFTVDAAKRTLSAPLLLNTELSSPVPVKSGGIAAAAAGAVVRISNKGKVSRQAAAAGVPFRLVPDATGAVTFMDKTGDQTRVRRAVGRTVTELARGTVADVNLVRGDAGRAFITGKPAHVSTLPKSVRAVGVPAGSELSTRGDVALTDVKASGAADPDAAAGLAVTAKVLPTGKPLAFQVSPEVQGPEAIAGRDPNPVLGAAGPAKAKSLAVAGSANDPVEDERYCSVPRNDVNNQAVQPKPRNVEWAVDAAVFGKLNNVASRPANWKNYGMPAYAPQTLFPAPALAGGGRVPAQIMLGIIAQESNMWQAAKYALPGVPANPLMGNYYGRDIYNADSSDDWDIKWADADCGYGLTQATDGMRIAGHEKTDENGNKVEVALPYQTQRAVALDFTANIAYGLKILQEKWNQTYTAGLKVHNADPSAIENWFYAVWAYNSGFYPNKNDGQPWGVGWLNNPANPRYDPARHPFMSVYDDARNPQNWPYPEKVLGWAANPITATESPGVEKAGYNFAWWGTVEDKALVKPPMYTFCTTDNTCDPNSRVQPNDPDVSSEKPGPCLHKNASGLYDLKCWAHSPAGWKTAAGNACNTCGHEQIRFDPGYPWCSTSGQTGCESDGISYPAYCNSSTGGLPSGAMVVDDVPYNASSPRPCGTPVENQGTFSLSFAGAGNGLYPSKIDFHQIGGGYGGHYWRGSTRTSSDEGGKLQVTGTWRLPGESGQRRVQVFVPEFGAWTEQAKYTINLGGGETRYRVINQTWQQNKWVDLGIFDFTGTPEVTLTTVAKDGTGDDSVIFDAVAFSPLGSPAALTKSKSKVAGILPESGDSGPPVPDMPRYVALGDSYSAGEGNSPYDKNTDLKRTNGTKGSAVNACHRSQANAFPRLVRQPGADTSGGSSTLLSIEQMATQHSYGSFGFLACSGATTTAIARDAVNSPPSSSDSAGYTDWGSARYQWGELTQVEQGWLDKDTTQVSVSVGGNDVRFTDILNGCIAALSDCSGANYKLTRKSNGVVDPEPLRDYETKIIRDMLPAKLKATYRAIHNAAPNAAIYVIGYPQMFPDQESNGACYNIGSQARLFLNALAGRLSVSISRAVDDIRAEGVNIRYVDTSSAIHLGAAGQKKWACDGSDGYRWLNAITDKTSDGSGDSTPGTGSFHPTARGQQGFADVLTDAFSEDRWTRADSVSSTKKRILDYAATRTGDDRFDITDTQAELAAERCVDLARRGGAVGFPCLSMPILFPTSFDARGAARNDDAAIWANPPWVKLRYVNGTNEKPKVVKTRTWYMNSAYGQTSCPTTRPEDQCDEYPFYTSEEGGSWDFFTGGETSPLSTRLLMIPKTENRAEGIAVGNMYTKCGMQTGTYENVVAESYHNQLTGNGADYLTIPLIDEEANVGNKTFYIC</sequence>
<name>A0A919T760_9ACTN</name>
<dbReference type="InterPro" id="IPR033803">
    <property type="entry name" value="CBD-like_Golvesin-Xly"/>
</dbReference>
<evidence type="ECO:0000256" key="3">
    <source>
        <dbReference type="SAM" id="MobiDB-lite"/>
    </source>
</evidence>
<evidence type="ECO:0000256" key="1">
    <source>
        <dbReference type="PIRSR" id="PIRSR637460-1"/>
    </source>
</evidence>
<dbReference type="EMBL" id="BOQN01000033">
    <property type="protein sequence ID" value="GIM90639.1"/>
    <property type="molecule type" value="Genomic_DNA"/>
</dbReference>
<evidence type="ECO:0000259" key="6">
    <source>
        <dbReference type="Pfam" id="PF25275"/>
    </source>
</evidence>
<feature type="active site" description="Nucleophile" evidence="1">
    <location>
        <position position="1029"/>
    </location>
</feature>
<keyword evidence="8" id="KW-1185">Reference proteome</keyword>
<keyword evidence="4" id="KW-0732">Signal</keyword>
<protein>
    <recommendedName>
        <fullName evidence="9">SGNH hydrolase-type esterase domain-containing protein</fullName>
    </recommendedName>
</protein>
<feature type="compositionally biased region" description="Low complexity" evidence="3">
    <location>
        <begin position="20"/>
        <end position="36"/>
    </location>
</feature>
<evidence type="ECO:0000256" key="4">
    <source>
        <dbReference type="SAM" id="SignalP"/>
    </source>
</evidence>
<feature type="disulfide bond" evidence="2">
    <location>
        <begin position="1253"/>
        <end position="1310"/>
    </location>
</feature>
<comment type="caution">
    <text evidence="7">The sequence shown here is derived from an EMBL/GenBank/DDBJ whole genome shotgun (WGS) entry which is preliminary data.</text>
</comment>
<feature type="region of interest" description="Disordered" evidence="3">
    <location>
        <begin position="20"/>
        <end position="49"/>
    </location>
</feature>
<dbReference type="GO" id="GO:0019433">
    <property type="term" value="P:triglyceride catabolic process"/>
    <property type="evidence" value="ECO:0007669"/>
    <property type="project" value="TreeGrafter"/>
</dbReference>
<feature type="compositionally biased region" description="Basic and acidic residues" evidence="3">
    <location>
        <begin position="37"/>
        <end position="49"/>
    </location>
</feature>
<dbReference type="Pfam" id="PF00657">
    <property type="entry name" value="Lipase_GDSL"/>
    <property type="match status" value="1"/>
</dbReference>
<feature type="chain" id="PRO_5037873510" description="SGNH hydrolase-type esterase domain-containing protein" evidence="4">
    <location>
        <begin position="24"/>
        <end position="1585"/>
    </location>
</feature>
<evidence type="ECO:0000313" key="7">
    <source>
        <dbReference type="EMBL" id="GIM90639.1"/>
    </source>
</evidence>
<evidence type="ECO:0000259" key="5">
    <source>
        <dbReference type="Pfam" id="PF14040"/>
    </source>
</evidence>
<evidence type="ECO:0008006" key="9">
    <source>
        <dbReference type="Google" id="ProtNLM"/>
    </source>
</evidence>
<feature type="compositionally biased region" description="Low complexity" evidence="3">
    <location>
        <begin position="1328"/>
        <end position="1339"/>
    </location>
</feature>
<feature type="active site" evidence="1">
    <location>
        <position position="1341"/>
    </location>
</feature>
<feature type="domain" description="Deoxyribonuclease NucA/NucB" evidence="5">
    <location>
        <begin position="1479"/>
        <end position="1545"/>
    </location>
</feature>
<organism evidence="7 8">
    <name type="scientific">Paractinoplanes toevensis</name>
    <dbReference type="NCBI Taxonomy" id="571911"/>
    <lineage>
        <taxon>Bacteria</taxon>
        <taxon>Bacillati</taxon>
        <taxon>Actinomycetota</taxon>
        <taxon>Actinomycetes</taxon>
        <taxon>Micromonosporales</taxon>
        <taxon>Micromonosporaceae</taxon>
        <taxon>Paractinoplanes</taxon>
    </lineage>
</organism>
<evidence type="ECO:0000313" key="8">
    <source>
        <dbReference type="Proteomes" id="UP000677082"/>
    </source>
</evidence>
<dbReference type="InterPro" id="IPR001087">
    <property type="entry name" value="GDSL"/>
</dbReference>
<dbReference type="RefSeq" id="WP_213006569.1">
    <property type="nucleotide sequence ID" value="NZ_BOQN01000033.1"/>
</dbReference>
<gene>
    <name evidence="7" type="ORF">Ato02nite_024320</name>
</gene>
<dbReference type="Gene3D" id="3.40.50.1110">
    <property type="entry name" value="SGNH hydrolase"/>
    <property type="match status" value="1"/>
</dbReference>
<dbReference type="PANTHER" id="PTHR37981:SF1">
    <property type="entry name" value="SGNH HYDROLASE-TYPE ESTERASE DOMAIN-CONTAINING PROTEIN"/>
    <property type="match status" value="1"/>
</dbReference>
<dbReference type="Proteomes" id="UP000677082">
    <property type="component" value="Unassembled WGS sequence"/>
</dbReference>
<proteinExistence type="predicted"/>
<accession>A0A919T760</accession>
<feature type="disulfide bond" evidence="2">
    <location>
        <begin position="1059"/>
        <end position="1105"/>
    </location>
</feature>